<dbReference type="PROSITE" id="PS00123">
    <property type="entry name" value="ALKALINE_PHOSPHATASE"/>
    <property type="match status" value="1"/>
</dbReference>
<dbReference type="Pfam" id="PF00245">
    <property type="entry name" value="Alk_phosphatase"/>
    <property type="match status" value="1"/>
</dbReference>
<comment type="similarity">
    <text evidence="1 9">Belongs to the alkaline phosphatase family.</text>
</comment>
<feature type="binding site" evidence="8">
    <location>
        <position position="392"/>
    </location>
    <ligand>
        <name>Zn(2+)</name>
        <dbReference type="ChEBI" id="CHEBI:29105"/>
        <label>2</label>
    </ligand>
</feature>
<keyword evidence="11" id="KW-0732">Signal</keyword>
<proteinExistence type="inferred from homology"/>
<feature type="binding site" evidence="8">
    <location>
        <position position="299"/>
    </location>
    <ligand>
        <name>Zn(2+)</name>
        <dbReference type="ChEBI" id="CHEBI:29105"/>
        <label>2</label>
    </ligand>
</feature>
<feature type="chain" id="PRO_5018294695" evidence="11">
    <location>
        <begin position="19"/>
        <end position="539"/>
    </location>
</feature>
<evidence type="ECO:0000256" key="2">
    <source>
        <dbReference type="ARBA" id="ARBA00022553"/>
    </source>
</evidence>
<feature type="signal peptide" evidence="11">
    <location>
        <begin position="1"/>
        <end position="18"/>
    </location>
</feature>
<gene>
    <name evidence="12" type="ORF">EDC28_103294</name>
</gene>
<protein>
    <submittedName>
        <fullName evidence="12">Alkaline phosphatase</fullName>
    </submittedName>
</protein>
<dbReference type="GO" id="GO:0004035">
    <property type="term" value="F:alkaline phosphatase activity"/>
    <property type="evidence" value="ECO:0007669"/>
    <property type="project" value="TreeGrafter"/>
</dbReference>
<dbReference type="SMART" id="SM00098">
    <property type="entry name" value="alkPPc"/>
    <property type="match status" value="1"/>
</dbReference>
<dbReference type="STRING" id="584787.GCA_001247655_00112"/>
<evidence type="ECO:0000256" key="9">
    <source>
        <dbReference type="RuleBase" id="RU003946"/>
    </source>
</evidence>
<dbReference type="InterPro" id="IPR001952">
    <property type="entry name" value="Alkaline_phosphatase"/>
</dbReference>
<dbReference type="InterPro" id="IPR017850">
    <property type="entry name" value="Alkaline_phosphatase_core_sf"/>
</dbReference>
<evidence type="ECO:0000256" key="7">
    <source>
        <dbReference type="PIRSR" id="PIRSR601952-1"/>
    </source>
</evidence>
<evidence type="ECO:0000256" key="5">
    <source>
        <dbReference type="ARBA" id="ARBA00022833"/>
    </source>
</evidence>
<name>A0A3N1PNK1_9GAMM</name>
<evidence type="ECO:0000256" key="3">
    <source>
        <dbReference type="ARBA" id="ARBA00022723"/>
    </source>
</evidence>
<keyword evidence="5 8" id="KW-0862">Zinc</keyword>
<dbReference type="PRINTS" id="PR00113">
    <property type="entry name" value="ALKPHPHTASE"/>
</dbReference>
<feature type="compositionally biased region" description="Pro residues" evidence="10">
    <location>
        <begin position="488"/>
        <end position="498"/>
    </location>
</feature>
<dbReference type="SUPFAM" id="SSF53649">
    <property type="entry name" value="Alkaline phosphatase-like"/>
    <property type="match status" value="1"/>
</dbReference>
<feature type="compositionally biased region" description="Low complexity" evidence="10">
    <location>
        <begin position="507"/>
        <end position="527"/>
    </location>
</feature>
<feature type="region of interest" description="Disordered" evidence="10">
    <location>
        <begin position="456"/>
        <end position="539"/>
    </location>
</feature>
<evidence type="ECO:0000313" key="13">
    <source>
        <dbReference type="Proteomes" id="UP000268033"/>
    </source>
</evidence>
<dbReference type="Gene3D" id="3.40.720.10">
    <property type="entry name" value="Alkaline Phosphatase, subunit A"/>
    <property type="match status" value="1"/>
</dbReference>
<dbReference type="InterPro" id="IPR018299">
    <property type="entry name" value="Alkaline_phosphatase_AS"/>
</dbReference>
<accession>A0A3N1PNK1</accession>
<evidence type="ECO:0000313" key="12">
    <source>
        <dbReference type="EMBL" id="ROQ28701.1"/>
    </source>
</evidence>
<dbReference type="PANTHER" id="PTHR11596:SF5">
    <property type="entry name" value="ALKALINE PHOSPHATASE"/>
    <property type="match status" value="1"/>
</dbReference>
<sequence>MRYFIALLAALLTTQLQAKEPRNIIIMIGDGMGPAYTTGYRYFADDPTTPKVESTVFDQMLTGMASTYPDEPDTVVTDSAAAATALATGHKTYNGAIAVDRQKVALSSIMDMAKRLGKSTGIAVTSQINHATPAAFLVHNENRSNYNAIADAYFDDRIDGKFRADVMFGGGTQYFKRPDRDLVAEFEAAGYHFASDSASLAALSQGPALGLFADVGLPSAIDDTQGPRLDAMTAKAVELLNQNPKGFVLMVEGSQIDWAGHSNDIVTAMHEMKDFAKAIRWAKDFADSRDDTLVVVTADHSTGGLTLGAAGKYQWRADFLRKIPNSPGVIAARLAQESEPAKALPALLGFNPSKDETSNLMDAMSDGQEALVSAIKSLIDKRSLTGWTTSGHTAVDVPIFADGVDKDRFDGFMDNTEIAKRLFALLQPGEQLIGQFQTPPAPKAEATKAPVVATPAPAAPTAMPLPSTPKAQSPAPKADLPAAKPQAAPAPAPAPAPKDMPVKDETAQPAAPVSAAEATPTEPPKAASEQLVEDKQQQL</sequence>
<dbReference type="PANTHER" id="PTHR11596">
    <property type="entry name" value="ALKALINE PHOSPHATASE"/>
    <property type="match status" value="1"/>
</dbReference>
<feature type="compositionally biased region" description="Low complexity" evidence="10">
    <location>
        <begin position="456"/>
        <end position="487"/>
    </location>
</feature>
<evidence type="ECO:0000256" key="6">
    <source>
        <dbReference type="ARBA" id="ARBA00022842"/>
    </source>
</evidence>
<feature type="binding site" evidence="8">
    <location>
        <position position="261"/>
    </location>
    <ligand>
        <name>Zn(2+)</name>
        <dbReference type="ChEBI" id="CHEBI:29105"/>
        <label>2</label>
    </ligand>
</feature>
<dbReference type="Gene3D" id="1.10.60.40">
    <property type="match status" value="1"/>
</dbReference>
<evidence type="ECO:0000256" key="4">
    <source>
        <dbReference type="ARBA" id="ARBA00022801"/>
    </source>
</evidence>
<feature type="binding site" evidence="8">
    <location>
        <position position="257"/>
    </location>
    <ligand>
        <name>Zn(2+)</name>
        <dbReference type="ChEBI" id="CHEBI:29105"/>
        <label>2</label>
    </ligand>
</feature>
<comment type="cofactor">
    <cofactor evidence="8">
        <name>Mg(2+)</name>
        <dbReference type="ChEBI" id="CHEBI:18420"/>
    </cofactor>
    <text evidence="8">Binds 1 Mg(2+) ion.</text>
</comment>
<feature type="binding site" evidence="8">
    <location>
        <position position="300"/>
    </location>
    <ligand>
        <name>Zn(2+)</name>
        <dbReference type="ChEBI" id="CHEBI:29105"/>
        <label>2</label>
    </ligand>
</feature>
<feature type="binding site" evidence="8">
    <location>
        <position position="132"/>
    </location>
    <ligand>
        <name>Mg(2+)</name>
        <dbReference type="ChEBI" id="CHEBI:18420"/>
    </ligand>
</feature>
<feature type="active site" description="Phosphoserine intermediate" evidence="7">
    <location>
        <position position="79"/>
    </location>
</feature>
<keyword evidence="6 8" id="KW-0460">Magnesium</keyword>
<evidence type="ECO:0000256" key="11">
    <source>
        <dbReference type="SAM" id="SignalP"/>
    </source>
</evidence>
<dbReference type="AlphaFoldDB" id="A0A3N1PNK1"/>
<comment type="caution">
    <text evidence="12">The sequence shown here is derived from an EMBL/GenBank/DDBJ whole genome shotgun (WGS) entry which is preliminary data.</text>
</comment>
<keyword evidence="13" id="KW-1185">Reference proteome</keyword>
<keyword evidence="3 8" id="KW-0479">Metal-binding</keyword>
<evidence type="ECO:0000256" key="1">
    <source>
        <dbReference type="ARBA" id="ARBA00005984"/>
    </source>
</evidence>
<dbReference type="CDD" id="cd16012">
    <property type="entry name" value="ALP"/>
    <property type="match status" value="1"/>
</dbReference>
<feature type="binding site" evidence="8">
    <location>
        <position position="130"/>
    </location>
    <ligand>
        <name>Mg(2+)</name>
        <dbReference type="ChEBI" id="CHEBI:18420"/>
    </ligand>
</feature>
<keyword evidence="2" id="KW-0597">Phosphoprotein</keyword>
<feature type="binding site" evidence="8">
    <location>
        <position position="30"/>
    </location>
    <ligand>
        <name>Mg(2+)</name>
        <dbReference type="ChEBI" id="CHEBI:18420"/>
    </ligand>
</feature>
<dbReference type="Proteomes" id="UP000268033">
    <property type="component" value="Unassembled WGS sequence"/>
</dbReference>
<evidence type="ECO:0000256" key="8">
    <source>
        <dbReference type="PIRSR" id="PIRSR601952-2"/>
    </source>
</evidence>
<comment type="cofactor">
    <cofactor evidence="8">
        <name>Zn(2+)</name>
        <dbReference type="ChEBI" id="CHEBI:29105"/>
    </cofactor>
    <text evidence="8">Binds 2 Zn(2+) ions.</text>
</comment>
<dbReference type="GO" id="GO:0046872">
    <property type="term" value="F:metal ion binding"/>
    <property type="evidence" value="ECO:0007669"/>
    <property type="project" value="UniProtKB-KW"/>
</dbReference>
<organism evidence="12 13">
    <name type="scientific">Gallaecimonas pentaromativorans</name>
    <dbReference type="NCBI Taxonomy" id="584787"/>
    <lineage>
        <taxon>Bacteria</taxon>
        <taxon>Pseudomonadati</taxon>
        <taxon>Pseudomonadota</taxon>
        <taxon>Gammaproteobacteria</taxon>
        <taxon>Enterobacterales</taxon>
        <taxon>Gallaecimonadaceae</taxon>
        <taxon>Gallaecimonas</taxon>
    </lineage>
</organism>
<evidence type="ECO:0000256" key="10">
    <source>
        <dbReference type="SAM" id="MobiDB-lite"/>
    </source>
</evidence>
<reference evidence="12 13" key="1">
    <citation type="submission" date="2018-11" db="EMBL/GenBank/DDBJ databases">
        <title>Genomic Encyclopedia of Type Strains, Phase IV (KMG-IV): sequencing the most valuable type-strain genomes for metagenomic binning, comparative biology and taxonomic classification.</title>
        <authorList>
            <person name="Goeker M."/>
        </authorList>
    </citation>
    <scope>NUCLEOTIDE SEQUENCE [LARGE SCALE GENOMIC DNA]</scope>
    <source>
        <strain evidence="12 13">DSM 21945</strain>
    </source>
</reference>
<keyword evidence="4" id="KW-0378">Hydrolase</keyword>
<dbReference type="EMBL" id="RJUL01000003">
    <property type="protein sequence ID" value="ROQ28701.1"/>
    <property type="molecule type" value="Genomic_DNA"/>
</dbReference>
<feature type="binding site" evidence="8">
    <location>
        <position position="252"/>
    </location>
    <ligand>
        <name>Mg(2+)</name>
        <dbReference type="ChEBI" id="CHEBI:18420"/>
    </ligand>
</feature>
<feature type="binding site" evidence="8">
    <location>
        <position position="30"/>
    </location>
    <ligand>
        <name>Zn(2+)</name>
        <dbReference type="ChEBI" id="CHEBI:29105"/>
        <label>2</label>
    </ligand>
</feature>
<dbReference type="RefSeq" id="WP_280530826.1">
    <property type="nucleotide sequence ID" value="NZ_RJUL01000003.1"/>
</dbReference>